<comment type="subcellular location">
    <subcellularLocation>
        <location evidence="1">Membrane</location>
        <topology evidence="1">Multi-pass membrane protein</topology>
    </subcellularLocation>
</comment>
<name>A0A9P6I225_9PEZI</name>
<evidence type="ECO:0000313" key="10">
    <source>
        <dbReference type="Proteomes" id="UP000781932"/>
    </source>
</evidence>
<dbReference type="PROSITE" id="PS00216">
    <property type="entry name" value="SUGAR_TRANSPORT_1"/>
    <property type="match status" value="1"/>
</dbReference>
<dbReference type="Gene3D" id="1.20.1250.20">
    <property type="entry name" value="MFS general substrate transporter like domains"/>
    <property type="match status" value="1"/>
</dbReference>
<dbReference type="PANTHER" id="PTHR48022">
    <property type="entry name" value="PLASTIDIC GLUCOSE TRANSPORTER 4"/>
    <property type="match status" value="1"/>
</dbReference>
<evidence type="ECO:0000256" key="1">
    <source>
        <dbReference type="ARBA" id="ARBA00004141"/>
    </source>
</evidence>
<comment type="similarity">
    <text evidence="2">Belongs to the major facilitator superfamily. Sugar transporter (TC 2.A.1.1) family.</text>
</comment>
<evidence type="ECO:0000256" key="3">
    <source>
        <dbReference type="ARBA" id="ARBA00022692"/>
    </source>
</evidence>
<dbReference type="InterPro" id="IPR005829">
    <property type="entry name" value="Sugar_transporter_CS"/>
</dbReference>
<feature type="region of interest" description="Disordered" evidence="6">
    <location>
        <begin position="297"/>
        <end position="331"/>
    </location>
</feature>
<dbReference type="InterPro" id="IPR020846">
    <property type="entry name" value="MFS_dom"/>
</dbReference>
<dbReference type="GO" id="GO:0016020">
    <property type="term" value="C:membrane"/>
    <property type="evidence" value="ECO:0007669"/>
    <property type="project" value="UniProtKB-SubCell"/>
</dbReference>
<feature type="transmembrane region" description="Helical" evidence="7">
    <location>
        <begin position="248"/>
        <end position="267"/>
    </location>
</feature>
<organism evidence="9 10">
    <name type="scientific">Colletotrichum karsti</name>
    <dbReference type="NCBI Taxonomy" id="1095194"/>
    <lineage>
        <taxon>Eukaryota</taxon>
        <taxon>Fungi</taxon>
        <taxon>Dikarya</taxon>
        <taxon>Ascomycota</taxon>
        <taxon>Pezizomycotina</taxon>
        <taxon>Sordariomycetes</taxon>
        <taxon>Hypocreomycetidae</taxon>
        <taxon>Glomerellales</taxon>
        <taxon>Glomerellaceae</taxon>
        <taxon>Colletotrichum</taxon>
        <taxon>Colletotrichum boninense species complex</taxon>
    </lineage>
</organism>
<dbReference type="Pfam" id="PF00083">
    <property type="entry name" value="Sugar_tr"/>
    <property type="match status" value="1"/>
</dbReference>
<dbReference type="PANTHER" id="PTHR48022:SF3">
    <property type="entry name" value="HEXOSE TRANSPORTER PROTEIN (AFU_ORTHOLOGUE AFUA_8G04480)-RELATED"/>
    <property type="match status" value="1"/>
</dbReference>
<evidence type="ECO:0000256" key="2">
    <source>
        <dbReference type="ARBA" id="ARBA00010992"/>
    </source>
</evidence>
<dbReference type="GeneID" id="62162704"/>
<comment type="caution">
    <text evidence="9">The sequence shown here is derived from an EMBL/GenBank/DDBJ whole genome shotgun (WGS) entry which is preliminary data.</text>
</comment>
<dbReference type="InterPro" id="IPR005828">
    <property type="entry name" value="MFS_sugar_transport-like"/>
</dbReference>
<reference evidence="9" key="2">
    <citation type="submission" date="2020-11" db="EMBL/GenBank/DDBJ databases">
        <title>Whole genome sequencing of Colletotrichum sp.</title>
        <authorList>
            <person name="Li H."/>
        </authorList>
    </citation>
    <scope>NUCLEOTIDE SEQUENCE</scope>
    <source>
        <strain evidence="9">CkLH20</strain>
    </source>
</reference>
<keyword evidence="10" id="KW-1185">Reference proteome</keyword>
<feature type="transmembrane region" description="Helical" evidence="7">
    <location>
        <begin position="119"/>
        <end position="141"/>
    </location>
</feature>
<evidence type="ECO:0000256" key="5">
    <source>
        <dbReference type="ARBA" id="ARBA00023136"/>
    </source>
</evidence>
<evidence type="ECO:0000256" key="6">
    <source>
        <dbReference type="SAM" id="MobiDB-lite"/>
    </source>
</evidence>
<feature type="transmembrane region" description="Helical" evidence="7">
    <location>
        <begin position="183"/>
        <end position="207"/>
    </location>
</feature>
<feature type="transmembrane region" description="Helical" evidence="7">
    <location>
        <begin position="82"/>
        <end position="107"/>
    </location>
</feature>
<evidence type="ECO:0000256" key="4">
    <source>
        <dbReference type="ARBA" id="ARBA00022989"/>
    </source>
</evidence>
<accession>A0A9P6I225</accession>
<reference evidence="9" key="1">
    <citation type="submission" date="2020-03" db="EMBL/GenBank/DDBJ databases">
        <authorList>
            <person name="He L."/>
        </authorList>
    </citation>
    <scope>NUCLEOTIDE SEQUENCE</scope>
    <source>
        <strain evidence="9">CkLH20</strain>
    </source>
</reference>
<keyword evidence="3 7" id="KW-0812">Transmembrane</keyword>
<feature type="compositionally biased region" description="Basic and acidic residues" evidence="6">
    <location>
        <begin position="299"/>
        <end position="331"/>
    </location>
</feature>
<dbReference type="InterPro" id="IPR036259">
    <property type="entry name" value="MFS_trans_sf"/>
</dbReference>
<dbReference type="Proteomes" id="UP000781932">
    <property type="component" value="Unassembled WGS sequence"/>
</dbReference>
<evidence type="ECO:0000313" key="9">
    <source>
        <dbReference type="EMBL" id="KAF9875532.1"/>
    </source>
</evidence>
<evidence type="ECO:0000259" key="8">
    <source>
        <dbReference type="PROSITE" id="PS50850"/>
    </source>
</evidence>
<feature type="domain" description="Major facilitator superfamily (MFS) profile" evidence="8">
    <location>
        <begin position="1"/>
        <end position="271"/>
    </location>
</feature>
<keyword evidence="5 7" id="KW-0472">Membrane</keyword>
<evidence type="ECO:0000256" key="7">
    <source>
        <dbReference type="SAM" id="Phobius"/>
    </source>
</evidence>
<feature type="transmembrane region" description="Helical" evidence="7">
    <location>
        <begin position="219"/>
        <end position="236"/>
    </location>
</feature>
<dbReference type="InterPro" id="IPR050360">
    <property type="entry name" value="MFS_Sugar_Transporters"/>
</dbReference>
<feature type="transmembrane region" description="Helical" evidence="7">
    <location>
        <begin position="148"/>
        <end position="171"/>
    </location>
</feature>
<sequence>MPLMQLLGIYFLPESPRWLIAHGERTKARDILTQYHAGGDENSPLVDFELEEIEMALTAEGDLSKTSWIDLVRTPGNRKRTFIAFVVGWFAQWNGVGLISYYLFLILNSIGIKQAKDQTLINALLNVSNWVASVFVGALMVDRLGRRTLFLVSTGAMLFFYVIWTSLSATFVRTNDSSTGKAVVAFVFLTYFSYAIAWVPLLQAYIVEIFPYTLRGRGLSFLYLCSFSALVLANQVNPIAIQNLGWKYYVVFCCILGCLLGVIYFVFPETKGHTLEEIQEVFEGSHTLTSMGKVATTEDAQREDTHMETKRGGSVDHVEGPQIEDRSNRTR</sequence>
<gene>
    <name evidence="9" type="ORF">CkaCkLH20_06913</name>
</gene>
<dbReference type="OrthoDB" id="6133115at2759"/>
<dbReference type="GO" id="GO:0005351">
    <property type="term" value="F:carbohydrate:proton symporter activity"/>
    <property type="evidence" value="ECO:0007669"/>
    <property type="project" value="TreeGrafter"/>
</dbReference>
<keyword evidence="4 7" id="KW-1133">Transmembrane helix</keyword>
<dbReference type="RefSeq" id="XP_038744993.1">
    <property type="nucleotide sequence ID" value="XM_038889630.1"/>
</dbReference>
<dbReference type="SUPFAM" id="SSF103473">
    <property type="entry name" value="MFS general substrate transporter"/>
    <property type="match status" value="1"/>
</dbReference>
<protein>
    <recommendedName>
        <fullName evidence="8">Major facilitator superfamily (MFS) profile domain-containing protein</fullName>
    </recommendedName>
</protein>
<proteinExistence type="inferred from homology"/>
<dbReference type="AlphaFoldDB" id="A0A9P6I225"/>
<dbReference type="PROSITE" id="PS50850">
    <property type="entry name" value="MFS"/>
    <property type="match status" value="1"/>
</dbReference>
<dbReference type="EMBL" id="JAATWM020000021">
    <property type="protein sequence ID" value="KAF9875532.1"/>
    <property type="molecule type" value="Genomic_DNA"/>
</dbReference>